<gene>
    <name evidence="1" type="ORF">DU478_17455</name>
</gene>
<sequence length="142" mass="15373">MIDDVIARLEAQVAELQSRTFGAAEFTTLMQRKSLPAFPVAAYVLPLGLQGSAATAAAGRFIQPIRESIAVVLIVNSLDQLGARALQRLHPMLREIIEAVAGWAPGDQAGVFELTRANIIDPGVGRLAYQIEFSISDQLRIF</sequence>
<dbReference type="InterPro" id="IPR056912">
    <property type="entry name" value="Phage_JBD30_tail_term-like"/>
</dbReference>
<evidence type="ECO:0008006" key="3">
    <source>
        <dbReference type="Google" id="ProtNLM"/>
    </source>
</evidence>
<dbReference type="AlphaFoldDB" id="A0A369TI84"/>
<comment type="caution">
    <text evidence="1">The sequence shown here is derived from an EMBL/GenBank/DDBJ whole genome shotgun (WGS) entry which is preliminary data.</text>
</comment>
<proteinExistence type="predicted"/>
<dbReference type="Proteomes" id="UP000253977">
    <property type="component" value="Unassembled WGS sequence"/>
</dbReference>
<organism evidence="1 2">
    <name type="scientific">Thalassococcus profundi</name>
    <dbReference type="NCBI Taxonomy" id="2282382"/>
    <lineage>
        <taxon>Bacteria</taxon>
        <taxon>Pseudomonadati</taxon>
        <taxon>Pseudomonadota</taxon>
        <taxon>Alphaproteobacteria</taxon>
        <taxon>Rhodobacterales</taxon>
        <taxon>Roseobacteraceae</taxon>
        <taxon>Thalassococcus</taxon>
    </lineage>
</organism>
<dbReference type="Pfam" id="PF23840">
    <property type="entry name" value="Phage_tail_terminator"/>
    <property type="match status" value="1"/>
</dbReference>
<evidence type="ECO:0000313" key="1">
    <source>
        <dbReference type="EMBL" id="RDD64988.1"/>
    </source>
</evidence>
<name>A0A369TI84_9RHOB</name>
<dbReference type="RefSeq" id="WP_114512248.1">
    <property type="nucleotide sequence ID" value="NZ_QPMK01000016.1"/>
</dbReference>
<dbReference type="EMBL" id="QPMK01000016">
    <property type="protein sequence ID" value="RDD64988.1"/>
    <property type="molecule type" value="Genomic_DNA"/>
</dbReference>
<reference evidence="1 2" key="1">
    <citation type="submission" date="2018-07" db="EMBL/GenBank/DDBJ databases">
        <title>Thalassococcus profundi sp. nov., a marine bacterium isolated from deep seawater of Okinawa Trough.</title>
        <authorList>
            <person name="Yu M."/>
        </authorList>
    </citation>
    <scope>NUCLEOTIDE SEQUENCE [LARGE SCALE GENOMIC DNA]</scope>
    <source>
        <strain evidence="1 2">WRAS1</strain>
    </source>
</reference>
<evidence type="ECO:0000313" key="2">
    <source>
        <dbReference type="Proteomes" id="UP000253977"/>
    </source>
</evidence>
<protein>
    <recommendedName>
        <fullName evidence="3">DUF3168 domain-containing protein</fullName>
    </recommendedName>
</protein>
<accession>A0A369TI84</accession>
<dbReference type="OrthoDB" id="7742971at2"/>
<keyword evidence="2" id="KW-1185">Reference proteome</keyword>